<keyword evidence="13" id="KW-0675">Receptor</keyword>
<feature type="domain" description="TonB-dependent receptor-like beta-barrel" evidence="11">
    <location>
        <begin position="367"/>
        <end position="852"/>
    </location>
</feature>
<dbReference type="PANTHER" id="PTHR47234">
    <property type="match status" value="1"/>
</dbReference>
<evidence type="ECO:0000259" key="12">
    <source>
        <dbReference type="Pfam" id="PF07715"/>
    </source>
</evidence>
<dbReference type="EMBL" id="JBHLXP010000001">
    <property type="protein sequence ID" value="MFC0047002.1"/>
    <property type="molecule type" value="Genomic_DNA"/>
</dbReference>
<evidence type="ECO:0000256" key="9">
    <source>
        <dbReference type="RuleBase" id="RU003357"/>
    </source>
</evidence>
<evidence type="ECO:0000256" key="4">
    <source>
        <dbReference type="ARBA" id="ARBA00022692"/>
    </source>
</evidence>
<evidence type="ECO:0000256" key="8">
    <source>
        <dbReference type="PROSITE-ProRule" id="PRU01360"/>
    </source>
</evidence>
<evidence type="ECO:0000256" key="7">
    <source>
        <dbReference type="ARBA" id="ARBA00023237"/>
    </source>
</evidence>
<dbReference type="RefSeq" id="WP_377239816.1">
    <property type="nucleotide sequence ID" value="NZ_JBHLXP010000001.1"/>
</dbReference>
<dbReference type="Gene3D" id="2.40.170.20">
    <property type="entry name" value="TonB-dependent receptor, beta-barrel domain"/>
    <property type="match status" value="1"/>
</dbReference>
<evidence type="ECO:0000313" key="14">
    <source>
        <dbReference type="Proteomes" id="UP001589813"/>
    </source>
</evidence>
<comment type="similarity">
    <text evidence="8 9">Belongs to the TonB-dependent receptor family.</text>
</comment>
<dbReference type="InterPro" id="IPR036942">
    <property type="entry name" value="Beta-barrel_TonB_sf"/>
</dbReference>
<accession>A0ABV6BAA3</accession>
<comment type="caution">
    <text evidence="13">The sequence shown here is derived from an EMBL/GenBank/DDBJ whole genome shotgun (WGS) entry which is preliminary data.</text>
</comment>
<dbReference type="Pfam" id="PF07715">
    <property type="entry name" value="Plug"/>
    <property type="match status" value="1"/>
</dbReference>
<keyword evidence="2 8" id="KW-0813">Transport</keyword>
<dbReference type="InterPro" id="IPR000531">
    <property type="entry name" value="Beta-barrel_TonB"/>
</dbReference>
<dbReference type="Pfam" id="PF00593">
    <property type="entry name" value="TonB_dep_Rec_b-barrel"/>
    <property type="match status" value="1"/>
</dbReference>
<keyword evidence="5 9" id="KW-0798">TonB box</keyword>
<keyword evidence="14" id="KW-1185">Reference proteome</keyword>
<keyword evidence="4 8" id="KW-0812">Transmembrane</keyword>
<feature type="signal peptide" evidence="10">
    <location>
        <begin position="1"/>
        <end position="40"/>
    </location>
</feature>
<dbReference type="InterPro" id="IPR037066">
    <property type="entry name" value="Plug_dom_sf"/>
</dbReference>
<evidence type="ECO:0000256" key="3">
    <source>
        <dbReference type="ARBA" id="ARBA00022452"/>
    </source>
</evidence>
<comment type="subcellular location">
    <subcellularLocation>
        <location evidence="1 8">Cell outer membrane</location>
        <topology evidence="1 8">Multi-pass membrane protein</topology>
    </subcellularLocation>
</comment>
<feature type="chain" id="PRO_5046594392" evidence="10">
    <location>
        <begin position="41"/>
        <end position="887"/>
    </location>
</feature>
<evidence type="ECO:0000256" key="6">
    <source>
        <dbReference type="ARBA" id="ARBA00023136"/>
    </source>
</evidence>
<evidence type="ECO:0000256" key="2">
    <source>
        <dbReference type="ARBA" id="ARBA00022448"/>
    </source>
</evidence>
<evidence type="ECO:0000256" key="1">
    <source>
        <dbReference type="ARBA" id="ARBA00004571"/>
    </source>
</evidence>
<dbReference type="CDD" id="cd01347">
    <property type="entry name" value="ligand_gated_channel"/>
    <property type="match status" value="1"/>
</dbReference>
<organism evidence="13 14">
    <name type="scientific">Rheinheimera tilapiae</name>
    <dbReference type="NCBI Taxonomy" id="875043"/>
    <lineage>
        <taxon>Bacteria</taxon>
        <taxon>Pseudomonadati</taxon>
        <taxon>Pseudomonadota</taxon>
        <taxon>Gammaproteobacteria</taxon>
        <taxon>Chromatiales</taxon>
        <taxon>Chromatiaceae</taxon>
        <taxon>Rheinheimera</taxon>
    </lineage>
</organism>
<dbReference type="Gene3D" id="2.170.130.10">
    <property type="entry name" value="TonB-dependent receptor, plug domain"/>
    <property type="match status" value="1"/>
</dbReference>
<keyword evidence="6 8" id="KW-0472">Membrane</keyword>
<keyword evidence="3 8" id="KW-1134">Transmembrane beta strand</keyword>
<evidence type="ECO:0000256" key="5">
    <source>
        <dbReference type="ARBA" id="ARBA00023077"/>
    </source>
</evidence>
<dbReference type="InterPro" id="IPR039426">
    <property type="entry name" value="TonB-dep_rcpt-like"/>
</dbReference>
<evidence type="ECO:0000313" key="13">
    <source>
        <dbReference type="EMBL" id="MFC0047002.1"/>
    </source>
</evidence>
<evidence type="ECO:0000256" key="10">
    <source>
        <dbReference type="SAM" id="SignalP"/>
    </source>
</evidence>
<dbReference type="SUPFAM" id="SSF56935">
    <property type="entry name" value="Porins"/>
    <property type="match status" value="1"/>
</dbReference>
<evidence type="ECO:0000259" key="11">
    <source>
        <dbReference type="Pfam" id="PF00593"/>
    </source>
</evidence>
<protein>
    <submittedName>
        <fullName evidence="13">TonB-dependent receptor</fullName>
    </submittedName>
</protein>
<dbReference type="PANTHER" id="PTHR47234:SF2">
    <property type="entry name" value="TONB-DEPENDENT RECEPTOR"/>
    <property type="match status" value="1"/>
</dbReference>
<proteinExistence type="inferred from homology"/>
<keyword evidence="7 8" id="KW-0998">Cell outer membrane</keyword>
<sequence length="887" mass="95786">MYTTKMKQQQRHMLAATLKKSALKKTALCSALLLAFSAQAQQAAVAEGAEAEKKIEKIEVTGSRLKGVDMEGANPLQVFTAEELMNKGYDSVASFLRDLPQAASAGTFTENGNVGGSDGTPPGAAGVSLRGLGSSSTLVLVNGRRVAVDSFSNGFDSFVNVNAIPMTAIERIDVLTDGAASVYGSDAIAGVINFILKKDYEGHEVSALYGDDSAAGDFGRYNFTYTGGFATENSSTTVVLDYFKRDELMNADRPIDVTFKSSTRVTIDGKDYAEPWCGSKTSNGGTRCQYDYVGERAIQPDTKNVGATLNHIYRLGGEKELFVEAMYQQNSGHSYDSAGSFDLRVPGSLSTVPQWVRDIDAKNGSVGTIRIRSRYPEVRMQEYDSNSYRLLAGLRGETTLFGSSDSWRWETAATIGKSDNEVLHTSGYFHLDRVAAANANGQFNPFNLGRDTKPDVLASLRELAPRTGESDVKSVDFNFSGQLGELPAGPISAVFGGEWRSEEIFDRPALVAQQGLVSTLGASDAAADRTQYAGYAEFNLPLTEQLDAITAVRYDHYSDFGGDANPKLSLRYKATEDLILRASWSTGFRAPSLSELGAGTSLGSNYIDCGSGKPYNGLCGSFGAQAGELEFDQETLGNLGLDAENSEAWNAGLSWNLTDDLNVTVDYWRYEHTDIVDVDANTTLKACLAGTAPTVTNADALNGAFGCVKDSGGDLTFLRTGFFNVGAQETDGIDVKLKYGFDSSVGRFTTTIAGTRTLSYERQLTADDPAEDLLGKLSGASEIARPEFVGDAAIDWELQDWNASISTHYVSSLGDGDFKFDNETVKSWLTLNASVGYNITDKQDVQFAVRNLTDKEPPYASSPTNGYASSIHDWLGRVWTVRYTVKF</sequence>
<reference evidence="13 14" key="1">
    <citation type="submission" date="2024-09" db="EMBL/GenBank/DDBJ databases">
        <authorList>
            <person name="Sun Q."/>
            <person name="Mori K."/>
        </authorList>
    </citation>
    <scope>NUCLEOTIDE SEQUENCE [LARGE SCALE GENOMIC DNA]</scope>
    <source>
        <strain evidence="13 14">KCTC 23315</strain>
    </source>
</reference>
<dbReference type="Proteomes" id="UP001589813">
    <property type="component" value="Unassembled WGS sequence"/>
</dbReference>
<gene>
    <name evidence="13" type="ORF">ACFFJP_01705</name>
</gene>
<feature type="domain" description="TonB-dependent receptor plug" evidence="12">
    <location>
        <begin position="73"/>
        <end position="191"/>
    </location>
</feature>
<keyword evidence="10" id="KW-0732">Signal</keyword>
<dbReference type="PROSITE" id="PS52016">
    <property type="entry name" value="TONB_DEPENDENT_REC_3"/>
    <property type="match status" value="1"/>
</dbReference>
<dbReference type="InterPro" id="IPR012910">
    <property type="entry name" value="Plug_dom"/>
</dbReference>
<name>A0ABV6BAA3_9GAMM</name>